<reference evidence="2" key="1">
    <citation type="journal article" date="2018" name="PLoS Negl. Trop. Dis.">
        <title>Sialome diversity of ticks revealed by RNAseq of single tick salivary glands.</title>
        <authorList>
            <person name="Perner J."/>
            <person name="Kropackova S."/>
            <person name="Kopacek P."/>
            <person name="Ribeiro J.M."/>
        </authorList>
    </citation>
    <scope>NUCLEOTIDE SEQUENCE</scope>
    <source>
        <strain evidence="2">Siblings of single egg batch collected in Ceske Budejovice</strain>
        <tissue evidence="2">Salivary glands</tissue>
    </source>
</reference>
<sequence length="77" mass="8708">MCALLRVIIAYHFVPNAFSFFVLKRVKKRVLARAPGVDFATKTPSFPRLICIISRARVLSASCTQKDTIILNKKNIE</sequence>
<accession>A0A147BJL8</accession>
<keyword evidence="1" id="KW-0472">Membrane</keyword>
<keyword evidence="1" id="KW-1133">Transmembrane helix</keyword>
<protein>
    <submittedName>
        <fullName evidence="2">Putative secreted protein</fullName>
    </submittedName>
</protein>
<proteinExistence type="predicted"/>
<dbReference type="EMBL" id="GEGO01004879">
    <property type="protein sequence ID" value="JAR90525.1"/>
    <property type="molecule type" value="Transcribed_RNA"/>
</dbReference>
<dbReference type="AlphaFoldDB" id="A0A147BJL8"/>
<evidence type="ECO:0000256" key="1">
    <source>
        <dbReference type="SAM" id="Phobius"/>
    </source>
</evidence>
<organism evidence="2">
    <name type="scientific">Ixodes ricinus</name>
    <name type="common">Common tick</name>
    <name type="synonym">Acarus ricinus</name>
    <dbReference type="NCBI Taxonomy" id="34613"/>
    <lineage>
        <taxon>Eukaryota</taxon>
        <taxon>Metazoa</taxon>
        <taxon>Ecdysozoa</taxon>
        <taxon>Arthropoda</taxon>
        <taxon>Chelicerata</taxon>
        <taxon>Arachnida</taxon>
        <taxon>Acari</taxon>
        <taxon>Parasitiformes</taxon>
        <taxon>Ixodida</taxon>
        <taxon>Ixodoidea</taxon>
        <taxon>Ixodidae</taxon>
        <taxon>Ixodinae</taxon>
        <taxon>Ixodes</taxon>
    </lineage>
</organism>
<feature type="transmembrane region" description="Helical" evidence="1">
    <location>
        <begin position="6"/>
        <end position="23"/>
    </location>
</feature>
<name>A0A147BJL8_IXORI</name>
<keyword evidence="1" id="KW-0812">Transmembrane</keyword>
<evidence type="ECO:0000313" key="2">
    <source>
        <dbReference type="EMBL" id="JAR90525.1"/>
    </source>
</evidence>